<organism evidence="2 3">
    <name type="scientific">Pterulicium gracile</name>
    <dbReference type="NCBI Taxonomy" id="1884261"/>
    <lineage>
        <taxon>Eukaryota</taxon>
        <taxon>Fungi</taxon>
        <taxon>Dikarya</taxon>
        <taxon>Basidiomycota</taxon>
        <taxon>Agaricomycotina</taxon>
        <taxon>Agaricomycetes</taxon>
        <taxon>Agaricomycetidae</taxon>
        <taxon>Agaricales</taxon>
        <taxon>Pleurotineae</taxon>
        <taxon>Pterulaceae</taxon>
        <taxon>Pterulicium</taxon>
    </lineage>
</organism>
<dbReference type="Pfam" id="PF12937">
    <property type="entry name" value="F-box-like"/>
    <property type="match status" value="1"/>
</dbReference>
<dbReference type="SUPFAM" id="SSF81383">
    <property type="entry name" value="F-box domain"/>
    <property type="match status" value="1"/>
</dbReference>
<reference evidence="2 3" key="1">
    <citation type="journal article" date="2019" name="Nat. Ecol. Evol.">
        <title>Megaphylogeny resolves global patterns of mushroom evolution.</title>
        <authorList>
            <person name="Varga T."/>
            <person name="Krizsan K."/>
            <person name="Foldi C."/>
            <person name="Dima B."/>
            <person name="Sanchez-Garcia M."/>
            <person name="Sanchez-Ramirez S."/>
            <person name="Szollosi G.J."/>
            <person name="Szarkandi J.G."/>
            <person name="Papp V."/>
            <person name="Albert L."/>
            <person name="Andreopoulos W."/>
            <person name="Angelini C."/>
            <person name="Antonin V."/>
            <person name="Barry K.W."/>
            <person name="Bougher N.L."/>
            <person name="Buchanan P."/>
            <person name="Buyck B."/>
            <person name="Bense V."/>
            <person name="Catcheside P."/>
            <person name="Chovatia M."/>
            <person name="Cooper J."/>
            <person name="Damon W."/>
            <person name="Desjardin D."/>
            <person name="Finy P."/>
            <person name="Geml J."/>
            <person name="Haridas S."/>
            <person name="Hughes K."/>
            <person name="Justo A."/>
            <person name="Karasinski D."/>
            <person name="Kautmanova I."/>
            <person name="Kiss B."/>
            <person name="Kocsube S."/>
            <person name="Kotiranta H."/>
            <person name="LaButti K.M."/>
            <person name="Lechner B.E."/>
            <person name="Liimatainen K."/>
            <person name="Lipzen A."/>
            <person name="Lukacs Z."/>
            <person name="Mihaltcheva S."/>
            <person name="Morgado L.N."/>
            <person name="Niskanen T."/>
            <person name="Noordeloos M.E."/>
            <person name="Ohm R.A."/>
            <person name="Ortiz-Santana B."/>
            <person name="Ovrebo C."/>
            <person name="Racz N."/>
            <person name="Riley R."/>
            <person name="Savchenko A."/>
            <person name="Shiryaev A."/>
            <person name="Soop K."/>
            <person name="Spirin V."/>
            <person name="Szebenyi C."/>
            <person name="Tomsovsky M."/>
            <person name="Tulloss R.E."/>
            <person name="Uehling J."/>
            <person name="Grigoriev I.V."/>
            <person name="Vagvolgyi C."/>
            <person name="Papp T."/>
            <person name="Martin F.M."/>
            <person name="Miettinen O."/>
            <person name="Hibbett D.S."/>
            <person name="Nagy L.G."/>
        </authorList>
    </citation>
    <scope>NUCLEOTIDE SEQUENCE [LARGE SCALE GENOMIC DNA]</scope>
    <source>
        <strain evidence="2 3">CBS 309.79</strain>
    </source>
</reference>
<proteinExistence type="predicted"/>
<dbReference type="InterPro" id="IPR001810">
    <property type="entry name" value="F-box_dom"/>
</dbReference>
<dbReference type="Gene3D" id="1.20.1280.50">
    <property type="match status" value="1"/>
</dbReference>
<protein>
    <recommendedName>
        <fullName evidence="1">F-box domain-containing protein</fullName>
    </recommendedName>
</protein>
<dbReference type="InterPro" id="IPR036047">
    <property type="entry name" value="F-box-like_dom_sf"/>
</dbReference>
<evidence type="ECO:0000313" key="2">
    <source>
        <dbReference type="EMBL" id="TFL04957.1"/>
    </source>
</evidence>
<keyword evidence="3" id="KW-1185">Reference proteome</keyword>
<gene>
    <name evidence="2" type="ORF">BDV98DRAFT_279369</name>
</gene>
<accession>A0A5C3QU73</accession>
<sequence length="176" mass="19411">MPSAVRSIPYTDAYALKRARQDVCYPSAGSLGTHIDYAHNYSSQSSPIQSLPTELLMYIFDLALPPLTDASLDDLDSDSDSGTTDIPFSAHTLSLVSRHWHTLVSSQPSLWTRTNLSSKGIYDNSRTLSHFIQRGHGHRQSQFALKVSDDVGGNLDSQFLTMGVLLALPHLLQPRL</sequence>
<dbReference type="AlphaFoldDB" id="A0A5C3QU73"/>
<name>A0A5C3QU73_9AGAR</name>
<evidence type="ECO:0000313" key="3">
    <source>
        <dbReference type="Proteomes" id="UP000305067"/>
    </source>
</evidence>
<feature type="domain" description="F-box" evidence="1">
    <location>
        <begin position="48"/>
        <end position="115"/>
    </location>
</feature>
<dbReference type="EMBL" id="ML178817">
    <property type="protein sequence ID" value="TFL04957.1"/>
    <property type="molecule type" value="Genomic_DNA"/>
</dbReference>
<evidence type="ECO:0000259" key="1">
    <source>
        <dbReference type="Pfam" id="PF12937"/>
    </source>
</evidence>
<dbReference type="Proteomes" id="UP000305067">
    <property type="component" value="Unassembled WGS sequence"/>
</dbReference>